<dbReference type="GO" id="GO:0022857">
    <property type="term" value="F:transmembrane transporter activity"/>
    <property type="evidence" value="ECO:0007669"/>
    <property type="project" value="InterPro"/>
</dbReference>
<dbReference type="Pfam" id="PF07690">
    <property type="entry name" value="MFS_1"/>
    <property type="match status" value="1"/>
</dbReference>
<organism evidence="3 4">
    <name type="scientific">Halorussus limi</name>
    <dbReference type="NCBI Taxonomy" id="2938695"/>
    <lineage>
        <taxon>Archaea</taxon>
        <taxon>Methanobacteriati</taxon>
        <taxon>Methanobacteriota</taxon>
        <taxon>Stenosarchaea group</taxon>
        <taxon>Halobacteria</taxon>
        <taxon>Halobacteriales</taxon>
        <taxon>Haladaptataceae</taxon>
        <taxon>Halorussus</taxon>
    </lineage>
</organism>
<feature type="transmembrane region" description="Helical" evidence="1">
    <location>
        <begin position="106"/>
        <end position="125"/>
    </location>
</feature>
<accession>A0A8U0I3F0</accession>
<dbReference type="RefSeq" id="WP_248653179.1">
    <property type="nucleotide sequence ID" value="NZ_CP096663.1"/>
</dbReference>
<reference evidence="3 4" key="1">
    <citation type="submission" date="2022-04" db="EMBL/GenBank/DDBJ databases">
        <title>Diverse halophilic archaea isolated from saline environments.</title>
        <authorList>
            <person name="Cui H.-L."/>
        </authorList>
    </citation>
    <scope>NUCLEOTIDE SEQUENCE [LARGE SCALE GENOMIC DNA]</scope>
    <source>
        <strain evidence="3 4">XZYJT49</strain>
        <plasmid evidence="3 4">unnamed4</plasmid>
    </source>
</reference>
<feature type="transmembrane region" description="Helical" evidence="1">
    <location>
        <begin position="39"/>
        <end position="61"/>
    </location>
</feature>
<evidence type="ECO:0000313" key="4">
    <source>
        <dbReference type="Proteomes" id="UP000830729"/>
    </source>
</evidence>
<dbReference type="PANTHER" id="PTHR23518">
    <property type="entry name" value="C-METHYLTRANSFERASE"/>
    <property type="match status" value="1"/>
</dbReference>
<gene>
    <name evidence="3" type="ORF">M0R89_23220</name>
</gene>
<feature type="transmembrane region" description="Helical" evidence="1">
    <location>
        <begin position="270"/>
        <end position="292"/>
    </location>
</feature>
<keyword evidence="1" id="KW-1133">Transmembrane helix</keyword>
<feature type="transmembrane region" description="Helical" evidence="1">
    <location>
        <begin position="137"/>
        <end position="155"/>
    </location>
</feature>
<protein>
    <submittedName>
        <fullName evidence="3">MFS transporter</fullName>
    </submittedName>
</protein>
<dbReference type="InterPro" id="IPR011701">
    <property type="entry name" value="MFS"/>
</dbReference>
<geneLocation type="plasmid" evidence="3 4">
    <name>unnamed4</name>
</geneLocation>
<dbReference type="SUPFAM" id="SSF103473">
    <property type="entry name" value="MFS general substrate transporter"/>
    <property type="match status" value="1"/>
</dbReference>
<dbReference type="AlphaFoldDB" id="A0A8U0I3F0"/>
<dbReference type="PANTHER" id="PTHR23518:SF2">
    <property type="entry name" value="MAJOR FACILITATOR SUPERFAMILY TRANSPORTER"/>
    <property type="match status" value="1"/>
</dbReference>
<dbReference type="EMBL" id="CP096663">
    <property type="protein sequence ID" value="UPV77154.1"/>
    <property type="molecule type" value="Genomic_DNA"/>
</dbReference>
<sequence length="413" mass="43281">MGSTRAEFYSLYLTRFAGSLGFITILTLLPTYIDVLNPSGVAVGLFITALGVGRTVAILPLSWAGDRYDKRTILLIALAVSISAYLLFAAISSSLGFIAARTLQGLGIVGTGLISLALVSELAPAGDRANVIGKYNSWRMAAGIIGTLGAGLLYQEFGFTPIFAILAVLLTVALLGVWLFIDSDDTSVSGFALFDLAFNRRILTLTSFRAQYAVAVTLVRKWVPIYVGVSAARGGLALSPFIVGTVIAAEKFMNMVSQPYMGRLSDRYGRALFVFAGGGIYGLVALAVPFAGPLGSTLGLPGTLPVLGDTSPAYPVVLLLNGLLGLADSLREPASMALFADEGEGEGIASSFGIRSLVWRPGAILAPMVGGYLMSQVGMEWVFFLGGAAALSGVLTFVVVLSSIHGQRALAEW</sequence>
<feature type="transmembrane region" description="Helical" evidence="1">
    <location>
        <begin position="381"/>
        <end position="404"/>
    </location>
</feature>
<feature type="transmembrane region" description="Helical" evidence="1">
    <location>
        <begin position="12"/>
        <end position="33"/>
    </location>
</feature>
<keyword evidence="1" id="KW-0472">Membrane</keyword>
<dbReference type="Gene3D" id="1.20.1250.20">
    <property type="entry name" value="MFS general substrate transporter like domains"/>
    <property type="match status" value="2"/>
</dbReference>
<dbReference type="PROSITE" id="PS50850">
    <property type="entry name" value="MFS"/>
    <property type="match status" value="1"/>
</dbReference>
<proteinExistence type="predicted"/>
<name>A0A8U0I3F0_9EURY</name>
<evidence type="ECO:0000256" key="1">
    <source>
        <dbReference type="SAM" id="Phobius"/>
    </source>
</evidence>
<feature type="transmembrane region" description="Helical" evidence="1">
    <location>
        <begin position="73"/>
        <end position="100"/>
    </location>
</feature>
<keyword evidence="3" id="KW-0614">Plasmid</keyword>
<feature type="transmembrane region" description="Helical" evidence="1">
    <location>
        <begin position="161"/>
        <end position="181"/>
    </location>
</feature>
<dbReference type="Proteomes" id="UP000830729">
    <property type="component" value="Plasmid unnamed4"/>
</dbReference>
<keyword evidence="4" id="KW-1185">Reference proteome</keyword>
<evidence type="ECO:0000313" key="3">
    <source>
        <dbReference type="EMBL" id="UPV77154.1"/>
    </source>
</evidence>
<dbReference type="GeneID" id="72188177"/>
<dbReference type="KEGG" id="halx:M0R89_23220"/>
<dbReference type="InterPro" id="IPR020846">
    <property type="entry name" value="MFS_dom"/>
</dbReference>
<evidence type="ECO:0000259" key="2">
    <source>
        <dbReference type="PROSITE" id="PS50850"/>
    </source>
</evidence>
<feature type="domain" description="Major facilitator superfamily (MFS) profile" evidence="2">
    <location>
        <begin position="7"/>
        <end position="405"/>
    </location>
</feature>
<dbReference type="InterPro" id="IPR036259">
    <property type="entry name" value="MFS_trans_sf"/>
</dbReference>
<keyword evidence="1" id="KW-0812">Transmembrane</keyword>